<reference evidence="2" key="1">
    <citation type="submission" date="2022-06" db="EMBL/GenBank/DDBJ databases">
        <title>Genome sequencing of Brevibacillus sp. BB3-R1.</title>
        <authorList>
            <person name="Heo J."/>
            <person name="Lee D."/>
            <person name="Won M."/>
            <person name="Han B.-H."/>
            <person name="Hong S.-B."/>
            <person name="Kwon S.-W."/>
        </authorList>
    </citation>
    <scope>NUCLEOTIDE SEQUENCE</scope>
    <source>
        <strain evidence="2">BB3-R1</strain>
    </source>
</reference>
<feature type="domain" description="SLH" evidence="1">
    <location>
        <begin position="120"/>
        <end position="183"/>
    </location>
</feature>
<protein>
    <submittedName>
        <fullName evidence="2">S-layer homology domain-containing protein</fullName>
    </submittedName>
</protein>
<name>A0ABY4WGW9_9BACL</name>
<accession>A0ABY4WGW9</accession>
<dbReference type="PROSITE" id="PS51272">
    <property type="entry name" value="SLH"/>
    <property type="match status" value="2"/>
</dbReference>
<dbReference type="Proteomes" id="UP001056500">
    <property type="component" value="Chromosome"/>
</dbReference>
<evidence type="ECO:0000259" key="1">
    <source>
        <dbReference type="PROSITE" id="PS51272"/>
    </source>
</evidence>
<sequence length="1088" mass="120666">MQDSGSKKKDRLSKNIPQEQFVCTRGGEPKVMKKVVNSVLASALALTVAPMVVGAEETNTNAPKIDEGLQKVVNRLNALGVVQGYGDGDFKVDQTINRKEFATLIVRIRGLEQGAKIAQFQSTFTDVSAADWFAGYVNVASGQDIIKGFPDKSFRPNNEVTYAEAVTMIVRALGYETSVRGVWPNNMIAKASELNIAKSITNPNVAATRGDIFKMLDNALRVKLMEQIEYGTSTTFNITDQTLLTRYMKVEVRDMEWAREQKNSSDDLPFVTNVPVIGLGTLKANEVTLNGKNAGLGSNVTYKVAEGINPNDYAGQHVQVWLKNDSSNTIVWMEGSEDEEVVLDRLDKFLLDGTELKDPEKIKNDSDVADLEIEMEGNGKTYRFTKNSKVTYNFKPESNTSSVLRKVAADNVSFSAKVVLDSAGDISYIHVIDDTTLNKNIEGVKYGSKVIEKIDVDKKKITNLNGGTFTKLDGLDEGKDFLVFRDNKPAKLADLKPMDVYSVYYADGKKGKMLVFATSTVVEGKVDKITIRNDADNRLVIGDKTYRFRKGATFSDNANKDITVLEEGTWDKVRNLDGENVKLYLDAAGRIRHIETGDNISDRRFKAVVTREAEYNRGKWDFAVVGQNGKKYDIALKPDKIIAKDGKAYDKKTDAHKSEDQIKEDFIPSKDKSKLLLLEVTVDAKGEPEKVKVLDTVIQGPLEKSAWFDAADKDDEALVIGKTSYQVNKDTAIFDMTGEISGKTKVLSSAGVAKFKDIAEKKDLKAYYSIDKDDDVEAIFVVEGKGLSSSAKFGLVLDMGKSGKDTIQLLTKDDDNKLVRKTFDLDGGDYEDLKDLGIARGDFIAYRLNSDNEVVVNDVVEIANKAHSIEDVELYDGNLSDVNIEKLNVAKVSRYTSSKIYYEYKDENGKKQEKTFNVNNKTAYIDAYNFEEADGVDEGDFIILLDSDEKGSNFDYVVRVIDESSFKKEFSKDERADIEARFLGYKTKPVDPVDDVELDEKSLESVAKTSLGAFGAYTVKGKGEKGAKVEVSVTVNNKEYKESKTIGNDGTFKVEVLGRPGATEYTITVSKEGKKTVTLTREFDEVVE</sequence>
<dbReference type="RefSeq" id="WP_251872463.1">
    <property type="nucleotide sequence ID" value="NZ_CP098755.1"/>
</dbReference>
<evidence type="ECO:0000313" key="2">
    <source>
        <dbReference type="EMBL" id="USG65378.1"/>
    </source>
</evidence>
<organism evidence="2 3">
    <name type="scientific">Brevibacillus ruminantium</name>
    <dbReference type="NCBI Taxonomy" id="2950604"/>
    <lineage>
        <taxon>Bacteria</taxon>
        <taxon>Bacillati</taxon>
        <taxon>Bacillota</taxon>
        <taxon>Bacilli</taxon>
        <taxon>Bacillales</taxon>
        <taxon>Paenibacillaceae</taxon>
        <taxon>Brevibacillus</taxon>
    </lineage>
</organism>
<proteinExistence type="predicted"/>
<gene>
    <name evidence="2" type="ORF">NDK47_25265</name>
</gene>
<feature type="domain" description="SLH" evidence="1">
    <location>
        <begin position="56"/>
        <end position="119"/>
    </location>
</feature>
<keyword evidence="3" id="KW-1185">Reference proteome</keyword>
<dbReference type="InterPro" id="IPR001119">
    <property type="entry name" value="SLH_dom"/>
</dbReference>
<dbReference type="EMBL" id="CP098755">
    <property type="protein sequence ID" value="USG65378.1"/>
    <property type="molecule type" value="Genomic_DNA"/>
</dbReference>
<evidence type="ECO:0000313" key="3">
    <source>
        <dbReference type="Proteomes" id="UP001056500"/>
    </source>
</evidence>
<dbReference type="Pfam" id="PF00395">
    <property type="entry name" value="SLH"/>
    <property type="match status" value="2"/>
</dbReference>